<comment type="caution">
    <text evidence="2">The sequence shown here is derived from an EMBL/GenBank/DDBJ whole genome shotgun (WGS) entry which is preliminary data.</text>
</comment>
<evidence type="ECO:0000313" key="3">
    <source>
        <dbReference type="Proteomes" id="UP000807342"/>
    </source>
</evidence>
<dbReference type="GO" id="GO:0005975">
    <property type="term" value="P:carbohydrate metabolic process"/>
    <property type="evidence" value="ECO:0007669"/>
    <property type="project" value="InterPro"/>
</dbReference>
<dbReference type="EMBL" id="MU154037">
    <property type="protein sequence ID" value="KAF9439531.1"/>
    <property type="molecule type" value="Genomic_DNA"/>
</dbReference>
<dbReference type="Gene3D" id="1.50.10.10">
    <property type="match status" value="1"/>
</dbReference>
<dbReference type="AlphaFoldDB" id="A0A9P5WY99"/>
<dbReference type="OrthoDB" id="10447406at2759"/>
<evidence type="ECO:0000313" key="2">
    <source>
        <dbReference type="EMBL" id="KAF9439531.1"/>
    </source>
</evidence>
<protein>
    <submittedName>
        <fullName evidence="2">Glycoside hydrolase family 105 protein</fullName>
    </submittedName>
</protein>
<organism evidence="2 3">
    <name type="scientific">Macrolepiota fuliginosa MF-IS2</name>
    <dbReference type="NCBI Taxonomy" id="1400762"/>
    <lineage>
        <taxon>Eukaryota</taxon>
        <taxon>Fungi</taxon>
        <taxon>Dikarya</taxon>
        <taxon>Basidiomycota</taxon>
        <taxon>Agaricomycotina</taxon>
        <taxon>Agaricomycetes</taxon>
        <taxon>Agaricomycetidae</taxon>
        <taxon>Agaricales</taxon>
        <taxon>Agaricineae</taxon>
        <taxon>Agaricaceae</taxon>
        <taxon>Macrolepiota</taxon>
    </lineage>
</organism>
<sequence>MKLHVFLCLSLSLVHTPLAVARPQSNAVWAADSAIARGQGNGLDSNGNPIVSYEHGELQWGLRQLFEVTGNQTYFNYIQTGVNNIVLPNGTVHGSYKDL</sequence>
<dbReference type="GO" id="GO:0016787">
    <property type="term" value="F:hydrolase activity"/>
    <property type="evidence" value="ECO:0007669"/>
    <property type="project" value="UniProtKB-KW"/>
</dbReference>
<keyword evidence="3" id="KW-1185">Reference proteome</keyword>
<gene>
    <name evidence="2" type="ORF">P691DRAFT_769503</name>
</gene>
<reference evidence="2" key="1">
    <citation type="submission" date="2020-11" db="EMBL/GenBank/DDBJ databases">
        <authorList>
            <consortium name="DOE Joint Genome Institute"/>
            <person name="Ahrendt S."/>
            <person name="Riley R."/>
            <person name="Andreopoulos W."/>
            <person name="Labutti K."/>
            <person name="Pangilinan J."/>
            <person name="Ruiz-Duenas F.J."/>
            <person name="Barrasa J.M."/>
            <person name="Sanchez-Garcia M."/>
            <person name="Camarero S."/>
            <person name="Miyauchi S."/>
            <person name="Serrano A."/>
            <person name="Linde D."/>
            <person name="Babiker R."/>
            <person name="Drula E."/>
            <person name="Ayuso-Fernandez I."/>
            <person name="Pacheco R."/>
            <person name="Padilla G."/>
            <person name="Ferreira P."/>
            <person name="Barriuso J."/>
            <person name="Kellner H."/>
            <person name="Castanera R."/>
            <person name="Alfaro M."/>
            <person name="Ramirez L."/>
            <person name="Pisabarro A.G."/>
            <person name="Kuo A."/>
            <person name="Tritt A."/>
            <person name="Lipzen A."/>
            <person name="He G."/>
            <person name="Yan M."/>
            <person name="Ng V."/>
            <person name="Cullen D."/>
            <person name="Martin F."/>
            <person name="Rosso M.-N."/>
            <person name="Henrissat B."/>
            <person name="Hibbett D."/>
            <person name="Martinez A.T."/>
            <person name="Grigoriev I.V."/>
        </authorList>
    </citation>
    <scope>NUCLEOTIDE SEQUENCE</scope>
    <source>
        <strain evidence="2">MF-IS2</strain>
    </source>
</reference>
<dbReference type="Proteomes" id="UP000807342">
    <property type="component" value="Unassembled WGS sequence"/>
</dbReference>
<proteinExistence type="predicted"/>
<keyword evidence="2" id="KW-0378">Hydrolase</keyword>
<feature type="signal peptide" evidence="1">
    <location>
        <begin position="1"/>
        <end position="21"/>
    </location>
</feature>
<feature type="chain" id="PRO_5040395312" evidence="1">
    <location>
        <begin position="22"/>
        <end position="99"/>
    </location>
</feature>
<name>A0A9P5WY99_9AGAR</name>
<evidence type="ECO:0000256" key="1">
    <source>
        <dbReference type="SAM" id="SignalP"/>
    </source>
</evidence>
<keyword evidence="1" id="KW-0732">Signal</keyword>
<dbReference type="InterPro" id="IPR012341">
    <property type="entry name" value="6hp_glycosidase-like_sf"/>
</dbReference>
<accession>A0A9P5WY99</accession>